<dbReference type="Pfam" id="PF24924">
    <property type="entry name" value="DUF7745"/>
    <property type="match status" value="1"/>
</dbReference>
<proteinExistence type="predicted"/>
<evidence type="ECO:0000313" key="3">
    <source>
        <dbReference type="EMBL" id="KAG8488060.1"/>
    </source>
</evidence>
<feature type="coiled-coil region" evidence="1">
    <location>
        <begin position="550"/>
        <end position="596"/>
    </location>
</feature>
<dbReference type="AlphaFoldDB" id="A0A8J6CZM6"/>
<accession>A0A8J6CZM6</accession>
<dbReference type="EMBL" id="JAHUZN010000007">
    <property type="protein sequence ID" value="KAG8488060.1"/>
    <property type="molecule type" value="Genomic_DNA"/>
</dbReference>
<feature type="coiled-coil region" evidence="1">
    <location>
        <begin position="331"/>
        <end position="491"/>
    </location>
</feature>
<keyword evidence="4" id="KW-1185">Reference proteome</keyword>
<sequence length="625" mass="73771">MEEYTALHMCPRVQVRKAYARVFNSQTFAKKLISISGMSEPWVTARIQQKGDSKCIPWENLRDLVLTHPDERKRVDIFALSIYGLIIFPKALRHVDEAIIDLFDCLEKGITLVPAILAETFRSLSTCRKTGEGRFIGCAQLLMVWFHGHFWKVDKITYRVFSESYSPLKEEAAIQRREDISEEKWIEILQNLKEGDIEWRAYWMVPDEIMYRCGNFDWVPLLGIWGATGYTLLLALRQYKSRQFVPTTHGLAQCEFSFKGAHYKKKVRELSDAWKQTRWMKRLAVSAMITPEYDGWFKKRVNDNVPRLSLENTRPTMEQLQIAPSELEIIKQDFEKKSSELEKKIEQLEEEKMHLRLDADVQRSEAEKWRKGKTKAEEDLDSLKTDYKKLRLSMRTAGLGKTSEQWRHEIREENTKADRWEKKFQEAQARNEDLEKSLSENRNQRGELRARVAELEKSLYQYRNRNTTLELRFFEANEDCWKEQLHQAQDQVRNRDYVMGEAITQVREVADYLQALAVQANVLSTKYELESDRGNLETNENLPNTHPYGTRKKTEAMDKKLERLEQMQKEMQEQMQAQVQEQLAKIQQEMQDQMLESQKNMMEELTQLLTSRLDKGKRPYSRCGK</sequence>
<reference evidence="3 4" key="1">
    <citation type="journal article" date="2021" name="bioRxiv">
        <title>The Gossypium anomalum genome as a resource for cotton improvement and evolutionary analysis of hybrid incompatibility.</title>
        <authorList>
            <person name="Grover C.E."/>
            <person name="Yuan D."/>
            <person name="Arick M.A."/>
            <person name="Miller E.R."/>
            <person name="Hu G."/>
            <person name="Peterson D.G."/>
            <person name="Wendel J.F."/>
            <person name="Udall J.A."/>
        </authorList>
    </citation>
    <scope>NUCLEOTIDE SEQUENCE [LARGE SCALE GENOMIC DNA]</scope>
    <source>
        <strain evidence="3">JFW-Udall</strain>
        <tissue evidence="3">Leaf</tissue>
    </source>
</reference>
<gene>
    <name evidence="3" type="ORF">CXB51_018411</name>
</gene>
<evidence type="ECO:0000256" key="1">
    <source>
        <dbReference type="SAM" id="Coils"/>
    </source>
</evidence>
<keyword evidence="1" id="KW-0175">Coiled coil</keyword>
<protein>
    <recommendedName>
        <fullName evidence="2">DUF7745 domain-containing protein</fullName>
    </recommendedName>
</protein>
<feature type="domain" description="DUF7745" evidence="2">
    <location>
        <begin position="1"/>
        <end position="301"/>
    </location>
</feature>
<dbReference type="PANTHER" id="PTHR48200">
    <property type="entry name" value="PROTEIN, PUTATIVE-RELATED"/>
    <property type="match status" value="1"/>
</dbReference>
<evidence type="ECO:0000313" key="4">
    <source>
        <dbReference type="Proteomes" id="UP000701853"/>
    </source>
</evidence>
<dbReference type="PANTHER" id="PTHR48200:SF1">
    <property type="entry name" value="AMINOTRANSFERASE-LIKE PLANT MOBILE DOMAIN-CONTAINING PROTEIN"/>
    <property type="match status" value="1"/>
</dbReference>
<organism evidence="3 4">
    <name type="scientific">Gossypium anomalum</name>
    <dbReference type="NCBI Taxonomy" id="47600"/>
    <lineage>
        <taxon>Eukaryota</taxon>
        <taxon>Viridiplantae</taxon>
        <taxon>Streptophyta</taxon>
        <taxon>Embryophyta</taxon>
        <taxon>Tracheophyta</taxon>
        <taxon>Spermatophyta</taxon>
        <taxon>Magnoliopsida</taxon>
        <taxon>eudicotyledons</taxon>
        <taxon>Gunneridae</taxon>
        <taxon>Pentapetalae</taxon>
        <taxon>rosids</taxon>
        <taxon>malvids</taxon>
        <taxon>Malvales</taxon>
        <taxon>Malvaceae</taxon>
        <taxon>Malvoideae</taxon>
        <taxon>Gossypium</taxon>
    </lineage>
</organism>
<comment type="caution">
    <text evidence="3">The sequence shown here is derived from an EMBL/GenBank/DDBJ whole genome shotgun (WGS) entry which is preliminary data.</text>
</comment>
<dbReference type="InterPro" id="IPR056647">
    <property type="entry name" value="DUF7745"/>
</dbReference>
<dbReference type="Proteomes" id="UP000701853">
    <property type="component" value="Chromosome 7"/>
</dbReference>
<evidence type="ECO:0000259" key="2">
    <source>
        <dbReference type="Pfam" id="PF24924"/>
    </source>
</evidence>
<name>A0A8J6CZM6_9ROSI</name>